<dbReference type="OrthoDB" id="2692154at2"/>
<evidence type="ECO:0000313" key="4">
    <source>
        <dbReference type="Proteomes" id="UP000183557"/>
    </source>
</evidence>
<feature type="transmembrane region" description="Helical" evidence="2">
    <location>
        <begin position="12"/>
        <end position="30"/>
    </location>
</feature>
<keyword evidence="4" id="KW-1185">Reference proteome</keyword>
<feature type="compositionally biased region" description="Basic and acidic residues" evidence="1">
    <location>
        <begin position="59"/>
        <end position="95"/>
    </location>
</feature>
<name>A0A1I3PDG4_HALDA</name>
<dbReference type="RefSeq" id="WP_075034760.1">
    <property type="nucleotide sequence ID" value="NZ_FOSB01000001.1"/>
</dbReference>
<keyword evidence="2" id="KW-0472">Membrane</keyword>
<feature type="compositionally biased region" description="Polar residues" evidence="1">
    <location>
        <begin position="102"/>
        <end position="121"/>
    </location>
</feature>
<evidence type="ECO:0000256" key="2">
    <source>
        <dbReference type="SAM" id="Phobius"/>
    </source>
</evidence>
<keyword evidence="2" id="KW-1133">Transmembrane helix</keyword>
<keyword evidence="2" id="KW-0812">Transmembrane</keyword>
<organism evidence="3 4">
    <name type="scientific">Halobacillus dabanensis</name>
    <dbReference type="NCBI Taxonomy" id="240302"/>
    <lineage>
        <taxon>Bacteria</taxon>
        <taxon>Bacillati</taxon>
        <taxon>Bacillota</taxon>
        <taxon>Bacilli</taxon>
        <taxon>Bacillales</taxon>
        <taxon>Bacillaceae</taxon>
        <taxon>Halobacillus</taxon>
    </lineage>
</organism>
<feature type="region of interest" description="Disordered" evidence="1">
    <location>
        <begin position="32"/>
        <end position="132"/>
    </location>
</feature>
<feature type="compositionally biased region" description="Basic and acidic residues" evidence="1">
    <location>
        <begin position="32"/>
        <end position="44"/>
    </location>
</feature>
<feature type="compositionally biased region" description="Basic residues" evidence="1">
    <location>
        <begin position="152"/>
        <end position="164"/>
    </location>
</feature>
<dbReference type="AlphaFoldDB" id="A0A1I3PDG4"/>
<accession>A0A1I3PDG4</accession>
<evidence type="ECO:0000313" key="3">
    <source>
        <dbReference type="EMBL" id="SFJ19598.1"/>
    </source>
</evidence>
<feature type="region of interest" description="Disordered" evidence="1">
    <location>
        <begin position="144"/>
        <end position="164"/>
    </location>
</feature>
<sequence>MGDLIDLIFSNFLIIAAIIGGIVSWFSGMTKENETKQKRSDRSQSPKPSPYPSGPSQELEQKERTGEERLKEYYENKQQKLKEMTDSNSERERGVWEPMEPNTHSALQGQKNKSSKASQLAENGPLIESARKWDKKRLAEGILMAEVLGPPRARKPHSSHPRKR</sequence>
<proteinExistence type="predicted"/>
<gene>
    <name evidence="3" type="ORF">SAMN04487936_101277</name>
</gene>
<dbReference type="Proteomes" id="UP000183557">
    <property type="component" value="Unassembled WGS sequence"/>
</dbReference>
<protein>
    <submittedName>
        <fullName evidence="3">Uncharacterized protein</fullName>
    </submittedName>
</protein>
<evidence type="ECO:0000256" key="1">
    <source>
        <dbReference type="SAM" id="MobiDB-lite"/>
    </source>
</evidence>
<dbReference type="EMBL" id="FOSB01000001">
    <property type="protein sequence ID" value="SFJ19598.1"/>
    <property type="molecule type" value="Genomic_DNA"/>
</dbReference>
<reference evidence="4" key="1">
    <citation type="submission" date="2016-10" db="EMBL/GenBank/DDBJ databases">
        <authorList>
            <person name="Varghese N."/>
            <person name="Submissions S."/>
        </authorList>
    </citation>
    <scope>NUCLEOTIDE SEQUENCE [LARGE SCALE GENOMIC DNA]</scope>
    <source>
        <strain evidence="4">CGMCC 1.3704</strain>
    </source>
</reference>